<evidence type="ECO:0000256" key="2">
    <source>
        <dbReference type="ARBA" id="ARBA00022475"/>
    </source>
</evidence>
<dbReference type="Proteomes" id="UP000095284">
    <property type="component" value="Unplaced"/>
</dbReference>
<dbReference type="AlphaFoldDB" id="A0A1I7SWX8"/>
<dbReference type="WBParaSite" id="BXY_1756000.1">
    <property type="protein sequence ID" value="BXY_1756000.1"/>
    <property type="gene ID" value="BXY_1756000"/>
</dbReference>
<sequence length="318" mass="35971">MEKDSSFWKRSGGKINGVFWKYLDQRRKGARLQNVFRSLHSIVRMPLKKRKNDLNRGDSEEKCDVIRGNGLLKEILNSCPYSEHSMTLTQLNDVYPLSRINCQDARKSPGMNDDEVTSFLIENGRNLVQPPKKKLSQRIILFVLQFLNTFRLLLLLAALVCFLIFVLDTTRRREMLMAIFLTAILVIMCVASYVQQGNISRQIRGFQSIIPGECTVQRQGRELRIQANGVARGDLVWLRIGDRVPADCRLLYTDDLRVETSWVTGEVEPLEYHSGTAEKKQSVFESQNVVFAGCSVTSGEGLGLVIRTGNNAVSLGVL</sequence>
<feature type="transmembrane region" description="Helical" evidence="3">
    <location>
        <begin position="139"/>
        <end position="165"/>
    </location>
</feature>
<evidence type="ECO:0000313" key="7">
    <source>
        <dbReference type="Proteomes" id="UP000659654"/>
    </source>
</evidence>
<keyword evidence="2" id="KW-1003">Cell membrane</keyword>
<reference evidence="8" key="1">
    <citation type="submission" date="2016-11" db="UniProtKB">
        <authorList>
            <consortium name="WormBaseParasite"/>
        </authorList>
    </citation>
    <scope>IDENTIFICATION</scope>
</reference>
<evidence type="ECO:0000313" key="5">
    <source>
        <dbReference type="EMBL" id="CAD5216678.1"/>
    </source>
</evidence>
<dbReference type="Proteomes" id="UP000659654">
    <property type="component" value="Unassembled WGS sequence"/>
</dbReference>
<dbReference type="PANTHER" id="PTHR43294">
    <property type="entry name" value="SODIUM/POTASSIUM-TRANSPORTING ATPASE SUBUNIT ALPHA"/>
    <property type="match status" value="1"/>
</dbReference>
<dbReference type="InterPro" id="IPR008250">
    <property type="entry name" value="ATPase_P-typ_transduc_dom_A_sf"/>
</dbReference>
<keyword evidence="7" id="KW-1185">Reference proteome</keyword>
<keyword evidence="3" id="KW-1133">Transmembrane helix</keyword>
<dbReference type="GO" id="GO:0030007">
    <property type="term" value="P:intracellular potassium ion homeostasis"/>
    <property type="evidence" value="ECO:0007669"/>
    <property type="project" value="TreeGrafter"/>
</dbReference>
<keyword evidence="3" id="KW-0472">Membrane</keyword>
<feature type="transmembrane region" description="Helical" evidence="3">
    <location>
        <begin position="177"/>
        <end position="194"/>
    </location>
</feature>
<dbReference type="Gene3D" id="1.20.1110.10">
    <property type="entry name" value="Calcium-transporting ATPase, transmembrane domain"/>
    <property type="match status" value="1"/>
</dbReference>
<dbReference type="EMBL" id="CAJFDI010000002">
    <property type="protein sequence ID" value="CAD5216678.1"/>
    <property type="molecule type" value="Genomic_DNA"/>
</dbReference>
<dbReference type="InterPro" id="IPR050510">
    <property type="entry name" value="Cation_transp_ATPase_P-type"/>
</dbReference>
<evidence type="ECO:0000313" key="8">
    <source>
        <dbReference type="WBParaSite" id="BXY_1756000.1"/>
    </source>
</evidence>
<dbReference type="GO" id="GO:0005391">
    <property type="term" value="F:P-type sodium:potassium-exchanging transporter activity"/>
    <property type="evidence" value="ECO:0007669"/>
    <property type="project" value="TreeGrafter"/>
</dbReference>
<evidence type="ECO:0000256" key="1">
    <source>
        <dbReference type="ARBA" id="ARBA00004651"/>
    </source>
</evidence>
<dbReference type="Pfam" id="PF00122">
    <property type="entry name" value="E1-E2_ATPase"/>
    <property type="match status" value="1"/>
</dbReference>
<dbReference type="InterPro" id="IPR059000">
    <property type="entry name" value="ATPase_P-type_domA"/>
</dbReference>
<evidence type="ECO:0000313" key="6">
    <source>
        <dbReference type="Proteomes" id="UP000095284"/>
    </source>
</evidence>
<dbReference type="GO" id="GO:1990573">
    <property type="term" value="P:potassium ion import across plasma membrane"/>
    <property type="evidence" value="ECO:0007669"/>
    <property type="project" value="TreeGrafter"/>
</dbReference>
<name>A0A1I7SWX8_BURXY</name>
<protein>
    <submittedName>
        <fullName evidence="5">(pine wood nematode) hypothetical protein</fullName>
    </submittedName>
    <submittedName>
        <fullName evidence="8">Cation_ATPase_N domain-containing protein</fullName>
    </submittedName>
</protein>
<proteinExistence type="predicted"/>
<dbReference type="eggNOG" id="KOG0203">
    <property type="taxonomic scope" value="Eukaryota"/>
</dbReference>
<dbReference type="InterPro" id="IPR023298">
    <property type="entry name" value="ATPase_P-typ_TM_dom_sf"/>
</dbReference>
<keyword evidence="3" id="KW-0812">Transmembrane</keyword>
<evidence type="ECO:0000256" key="3">
    <source>
        <dbReference type="SAM" id="Phobius"/>
    </source>
</evidence>
<reference evidence="5" key="2">
    <citation type="submission" date="2020-09" db="EMBL/GenBank/DDBJ databases">
        <authorList>
            <person name="Kikuchi T."/>
        </authorList>
    </citation>
    <scope>NUCLEOTIDE SEQUENCE</scope>
    <source>
        <strain evidence="5">Ka4C1</strain>
    </source>
</reference>
<comment type="subcellular location">
    <subcellularLocation>
        <location evidence="1">Cell membrane</location>
        <topology evidence="1">Multi-pass membrane protein</topology>
    </subcellularLocation>
</comment>
<dbReference type="GO" id="GO:0036376">
    <property type="term" value="P:sodium ion export across plasma membrane"/>
    <property type="evidence" value="ECO:0007669"/>
    <property type="project" value="TreeGrafter"/>
</dbReference>
<dbReference type="SUPFAM" id="SSF81653">
    <property type="entry name" value="Calcium ATPase, transduction domain A"/>
    <property type="match status" value="1"/>
</dbReference>
<dbReference type="PANTHER" id="PTHR43294:SF21">
    <property type="entry name" value="CATION TRANSPORTING ATPASE"/>
    <property type="match status" value="1"/>
</dbReference>
<dbReference type="GO" id="GO:0005886">
    <property type="term" value="C:plasma membrane"/>
    <property type="evidence" value="ECO:0007669"/>
    <property type="project" value="UniProtKB-SubCell"/>
</dbReference>
<dbReference type="GO" id="GO:1902600">
    <property type="term" value="P:proton transmembrane transport"/>
    <property type="evidence" value="ECO:0007669"/>
    <property type="project" value="TreeGrafter"/>
</dbReference>
<dbReference type="Proteomes" id="UP000582659">
    <property type="component" value="Unassembled WGS sequence"/>
</dbReference>
<evidence type="ECO:0000259" key="4">
    <source>
        <dbReference type="Pfam" id="PF00122"/>
    </source>
</evidence>
<dbReference type="EMBL" id="CAJFCV020000002">
    <property type="protein sequence ID" value="CAG9100038.1"/>
    <property type="molecule type" value="Genomic_DNA"/>
</dbReference>
<gene>
    <name evidence="5" type="ORF">BXYJ_LOCUS4655</name>
</gene>
<dbReference type="SMR" id="A0A1I7SWX8"/>
<dbReference type="GO" id="GO:0006883">
    <property type="term" value="P:intracellular sodium ion homeostasis"/>
    <property type="evidence" value="ECO:0007669"/>
    <property type="project" value="TreeGrafter"/>
</dbReference>
<dbReference type="OrthoDB" id="3352408at2759"/>
<organism evidence="6 8">
    <name type="scientific">Bursaphelenchus xylophilus</name>
    <name type="common">Pinewood nematode worm</name>
    <name type="synonym">Aphelenchoides xylophilus</name>
    <dbReference type="NCBI Taxonomy" id="6326"/>
    <lineage>
        <taxon>Eukaryota</taxon>
        <taxon>Metazoa</taxon>
        <taxon>Ecdysozoa</taxon>
        <taxon>Nematoda</taxon>
        <taxon>Chromadorea</taxon>
        <taxon>Rhabditida</taxon>
        <taxon>Tylenchina</taxon>
        <taxon>Tylenchomorpha</taxon>
        <taxon>Aphelenchoidea</taxon>
        <taxon>Aphelenchoididae</taxon>
        <taxon>Bursaphelenchus</taxon>
    </lineage>
</organism>
<feature type="domain" description="P-type ATPase A" evidence="4">
    <location>
        <begin position="210"/>
        <end position="311"/>
    </location>
</feature>
<dbReference type="SUPFAM" id="SSF81665">
    <property type="entry name" value="Calcium ATPase, transmembrane domain M"/>
    <property type="match status" value="1"/>
</dbReference>
<accession>A0A1I7SWX8</accession>
<dbReference type="Gene3D" id="2.70.150.10">
    <property type="entry name" value="Calcium-transporting ATPase, cytoplasmic transduction domain A"/>
    <property type="match status" value="1"/>
</dbReference>